<name>A0ABS6H6L2_9PROT</name>
<gene>
    <name evidence="1" type="ORF">JJQ90_09790</name>
</gene>
<protein>
    <submittedName>
        <fullName evidence="1">Uncharacterized protein</fullName>
    </submittedName>
</protein>
<dbReference type="Proteomes" id="UP000689967">
    <property type="component" value="Unassembled WGS sequence"/>
</dbReference>
<proteinExistence type="predicted"/>
<dbReference type="RefSeq" id="WP_216874776.1">
    <property type="nucleotide sequence ID" value="NZ_JAERQM010000002.1"/>
</dbReference>
<evidence type="ECO:0000313" key="1">
    <source>
        <dbReference type="EMBL" id="MBU8543996.1"/>
    </source>
</evidence>
<dbReference type="EMBL" id="JAERQM010000002">
    <property type="protein sequence ID" value="MBU8543996.1"/>
    <property type="molecule type" value="Genomic_DNA"/>
</dbReference>
<reference evidence="1 2" key="1">
    <citation type="submission" date="2021-01" db="EMBL/GenBank/DDBJ databases">
        <title>Roseomonas sp. nov, a bacterium isolated from an oil production mixture in Yumen Oilfield.</title>
        <authorList>
            <person name="Wu D."/>
        </authorList>
    </citation>
    <scope>NUCLEOTIDE SEQUENCE [LARGE SCALE GENOMIC DNA]</scope>
    <source>
        <strain evidence="1 2">ROY-5-3</strain>
    </source>
</reference>
<organism evidence="1 2">
    <name type="scientific">Falsiroseomonas oleicola</name>
    <dbReference type="NCBI Taxonomy" id="2801474"/>
    <lineage>
        <taxon>Bacteria</taxon>
        <taxon>Pseudomonadati</taxon>
        <taxon>Pseudomonadota</taxon>
        <taxon>Alphaproteobacteria</taxon>
        <taxon>Acetobacterales</taxon>
        <taxon>Roseomonadaceae</taxon>
        <taxon>Falsiroseomonas</taxon>
    </lineage>
</organism>
<evidence type="ECO:0000313" key="2">
    <source>
        <dbReference type="Proteomes" id="UP000689967"/>
    </source>
</evidence>
<keyword evidence="2" id="KW-1185">Reference proteome</keyword>
<sequence>MTHPILAAGQTREVPLGGTSYTLRALTHAQVSSMQMAALAMPRPGEAVVSDAMRAACEARGKAELASAFAEHDAAQDALSALFFTRPSLADAAGLAEWTAQNAAELRAAQRAVLAAERRRGMAVYAAEGDAEVIRLRQELIDAVQFETACMVSAGVIAIDGKEIKMTVDEAGLMPAGHVAGLVAVLREMAQPNGDAVKN</sequence>
<accession>A0ABS6H6L2</accession>
<comment type="caution">
    <text evidence="1">The sequence shown here is derived from an EMBL/GenBank/DDBJ whole genome shotgun (WGS) entry which is preliminary data.</text>
</comment>